<sequence length="143" mass="16742">MAWELILWILSFVSVISLIAMTAYQLICLSDLEFDYINPYDSSSRINSVVIPEYIVQGLLCTSFLLTWHWFPFLITAPVTYYHVKLFMNKKHLIDVTEIFRQLNGEKKQRLIKLGFYLSLFVIVIYRIRKAELTKRKIGGDAA</sequence>
<evidence type="ECO:0000313" key="7">
    <source>
        <dbReference type="EMBL" id="OAY63278.1"/>
    </source>
</evidence>
<evidence type="ECO:0000256" key="2">
    <source>
        <dbReference type="ARBA" id="ARBA00010095"/>
    </source>
</evidence>
<dbReference type="PANTHER" id="PTHR12290">
    <property type="entry name" value="CORNICHON-RELATED"/>
    <property type="match status" value="1"/>
</dbReference>
<protein>
    <submittedName>
        <fullName evidence="7">Protein cornichon</fullName>
    </submittedName>
</protein>
<name>A0A199UEV6_ANACO</name>
<evidence type="ECO:0000313" key="8">
    <source>
        <dbReference type="Proteomes" id="UP000092600"/>
    </source>
</evidence>
<proteinExistence type="inferred from homology"/>
<dbReference type="InterPro" id="IPR003377">
    <property type="entry name" value="Cornichon"/>
</dbReference>
<dbReference type="Pfam" id="PF03311">
    <property type="entry name" value="Cornichon"/>
    <property type="match status" value="1"/>
</dbReference>
<dbReference type="AlphaFoldDB" id="A0A199UEV6"/>
<evidence type="ECO:0000256" key="1">
    <source>
        <dbReference type="ARBA" id="ARBA00004141"/>
    </source>
</evidence>
<comment type="similarity">
    <text evidence="2">Belongs to the cornichon family.</text>
</comment>
<reference evidence="7 8" key="1">
    <citation type="journal article" date="2016" name="DNA Res.">
        <title>The draft genome of MD-2 pineapple using hybrid error correction of long reads.</title>
        <authorList>
            <person name="Redwan R.M."/>
            <person name="Saidin A."/>
            <person name="Kumar S.V."/>
        </authorList>
    </citation>
    <scope>NUCLEOTIDE SEQUENCE [LARGE SCALE GENOMIC DNA]</scope>
    <source>
        <strain evidence="8">cv. MD2</strain>
        <tissue evidence="7">Leaf</tissue>
    </source>
</reference>
<dbReference type="SMART" id="SM01398">
    <property type="entry name" value="Cornichon"/>
    <property type="match status" value="1"/>
</dbReference>
<dbReference type="GO" id="GO:0016020">
    <property type="term" value="C:membrane"/>
    <property type="evidence" value="ECO:0007669"/>
    <property type="project" value="UniProtKB-SubCell"/>
</dbReference>
<organism evidence="7 8">
    <name type="scientific">Ananas comosus</name>
    <name type="common">Pineapple</name>
    <name type="synonym">Ananas ananas</name>
    <dbReference type="NCBI Taxonomy" id="4615"/>
    <lineage>
        <taxon>Eukaryota</taxon>
        <taxon>Viridiplantae</taxon>
        <taxon>Streptophyta</taxon>
        <taxon>Embryophyta</taxon>
        <taxon>Tracheophyta</taxon>
        <taxon>Spermatophyta</taxon>
        <taxon>Magnoliopsida</taxon>
        <taxon>Liliopsida</taxon>
        <taxon>Poales</taxon>
        <taxon>Bromeliaceae</taxon>
        <taxon>Bromelioideae</taxon>
        <taxon>Ananas</taxon>
    </lineage>
</organism>
<dbReference type="GO" id="GO:0016192">
    <property type="term" value="P:vesicle-mediated transport"/>
    <property type="evidence" value="ECO:0007669"/>
    <property type="project" value="InterPro"/>
</dbReference>
<evidence type="ECO:0000256" key="4">
    <source>
        <dbReference type="ARBA" id="ARBA00022989"/>
    </source>
</evidence>
<evidence type="ECO:0000256" key="3">
    <source>
        <dbReference type="ARBA" id="ARBA00022692"/>
    </source>
</evidence>
<comment type="caution">
    <text evidence="7">The sequence shown here is derived from an EMBL/GenBank/DDBJ whole genome shotgun (WGS) entry which is preliminary data.</text>
</comment>
<dbReference type="Proteomes" id="UP000092600">
    <property type="component" value="Unassembled WGS sequence"/>
</dbReference>
<dbReference type="STRING" id="4615.A0A199UEV6"/>
<feature type="transmembrane region" description="Helical" evidence="6">
    <location>
        <begin position="111"/>
        <end position="128"/>
    </location>
</feature>
<dbReference type="EMBL" id="LSRQ01008359">
    <property type="protein sequence ID" value="OAY63278.1"/>
    <property type="molecule type" value="Genomic_DNA"/>
</dbReference>
<comment type="subcellular location">
    <subcellularLocation>
        <location evidence="1">Membrane</location>
        <topology evidence="1">Multi-pass membrane protein</topology>
    </subcellularLocation>
</comment>
<evidence type="ECO:0000256" key="6">
    <source>
        <dbReference type="SAM" id="Phobius"/>
    </source>
</evidence>
<evidence type="ECO:0000256" key="5">
    <source>
        <dbReference type="ARBA" id="ARBA00023136"/>
    </source>
</evidence>
<feature type="transmembrane region" description="Helical" evidence="6">
    <location>
        <begin position="6"/>
        <end position="29"/>
    </location>
</feature>
<keyword evidence="5 6" id="KW-0472">Membrane</keyword>
<gene>
    <name evidence="7" type="ORF">ACMD2_04284</name>
</gene>
<keyword evidence="3 6" id="KW-0812">Transmembrane</keyword>
<keyword evidence="4 6" id="KW-1133">Transmembrane helix</keyword>
<accession>A0A199UEV6</accession>